<dbReference type="InterPro" id="IPR004161">
    <property type="entry name" value="EFTu-like_2"/>
</dbReference>
<dbReference type="Pfam" id="PF25461">
    <property type="entry name" value="Beta-barrel_SelB"/>
    <property type="match status" value="1"/>
</dbReference>
<dbReference type="PANTHER" id="PTHR43721:SF22">
    <property type="entry name" value="ELONGATION FACTOR TU, MITOCHONDRIAL"/>
    <property type="match status" value="1"/>
</dbReference>
<comment type="function">
    <text evidence="7">Translation factor necessary for the incorporation of selenocysteine into proteins. It probably replaces EF-Tu for the insertion of selenocysteine directed by the UGA codon. SelB binds GTP and GDP.</text>
</comment>
<organism evidence="10 11">
    <name type="scientific">Candidatus Muproteobacteria bacterium RIFCSPLOWO2_01_FULL_60_18</name>
    <dbReference type="NCBI Taxonomy" id="1817768"/>
    <lineage>
        <taxon>Bacteria</taxon>
        <taxon>Pseudomonadati</taxon>
        <taxon>Pseudomonadota</taxon>
        <taxon>Candidatus Muproteobacteria</taxon>
    </lineage>
</organism>
<evidence type="ECO:0000313" key="10">
    <source>
        <dbReference type="EMBL" id="OGI50454.1"/>
    </source>
</evidence>
<comment type="subcellular location">
    <subcellularLocation>
        <location evidence="1">Cytoplasm</location>
    </subcellularLocation>
</comment>
<evidence type="ECO:0000256" key="6">
    <source>
        <dbReference type="ARBA" id="ARBA00023134"/>
    </source>
</evidence>
<dbReference type="CDD" id="cd15491">
    <property type="entry name" value="selB_III"/>
    <property type="match status" value="1"/>
</dbReference>
<dbReference type="SUPFAM" id="SSF50465">
    <property type="entry name" value="EF-Tu/eEF-1alpha/eIF2-gamma C-terminal domain"/>
    <property type="match status" value="1"/>
</dbReference>
<dbReference type="InterPro" id="IPR031157">
    <property type="entry name" value="G_TR_CS"/>
</dbReference>
<dbReference type="Pfam" id="PF03144">
    <property type="entry name" value="GTP_EFTU_D2"/>
    <property type="match status" value="1"/>
</dbReference>
<dbReference type="SUPFAM" id="SSF46785">
    <property type="entry name" value="Winged helix' DNA-binding domain"/>
    <property type="match status" value="3"/>
</dbReference>
<keyword evidence="6" id="KW-0342">GTP-binding</keyword>
<dbReference type="Gene3D" id="1.10.10.2770">
    <property type="match status" value="1"/>
</dbReference>
<evidence type="ECO:0000256" key="2">
    <source>
        <dbReference type="ARBA" id="ARBA00015953"/>
    </source>
</evidence>
<proteinExistence type="predicted"/>
<dbReference type="Gene3D" id="2.40.30.10">
    <property type="entry name" value="Translation factors"/>
    <property type="match status" value="1"/>
</dbReference>
<dbReference type="STRING" id="1817768.A3A87_09645"/>
<evidence type="ECO:0000256" key="5">
    <source>
        <dbReference type="ARBA" id="ARBA00022917"/>
    </source>
</evidence>
<keyword evidence="10" id="KW-0251">Elongation factor</keyword>
<accession>A0A1F6TZ87</accession>
<dbReference type="NCBIfam" id="TIGR00475">
    <property type="entry name" value="selB"/>
    <property type="match status" value="1"/>
</dbReference>
<protein>
    <recommendedName>
        <fullName evidence="2">Selenocysteine-specific elongation factor</fullName>
    </recommendedName>
    <alternativeName>
        <fullName evidence="8">SelB translation factor</fullName>
    </alternativeName>
</protein>
<gene>
    <name evidence="10" type="ORF">A3A87_09645</name>
</gene>
<dbReference type="GO" id="GO:0003723">
    <property type="term" value="F:RNA binding"/>
    <property type="evidence" value="ECO:0007669"/>
    <property type="project" value="InterPro"/>
</dbReference>
<dbReference type="InterPro" id="IPR015191">
    <property type="entry name" value="SelB_WHD4"/>
</dbReference>
<dbReference type="PROSITE" id="PS00301">
    <property type="entry name" value="G_TR_1"/>
    <property type="match status" value="1"/>
</dbReference>
<evidence type="ECO:0000256" key="3">
    <source>
        <dbReference type="ARBA" id="ARBA00022490"/>
    </source>
</evidence>
<dbReference type="GO" id="GO:0003924">
    <property type="term" value="F:GTPase activity"/>
    <property type="evidence" value="ECO:0007669"/>
    <property type="project" value="InterPro"/>
</dbReference>
<dbReference type="CDD" id="cd03696">
    <property type="entry name" value="SelB_II"/>
    <property type="match status" value="1"/>
</dbReference>
<dbReference type="InterPro" id="IPR009000">
    <property type="entry name" value="Transl_B-barrel_sf"/>
</dbReference>
<dbReference type="InterPro" id="IPR000795">
    <property type="entry name" value="T_Tr_GTP-bd_dom"/>
</dbReference>
<dbReference type="Gene3D" id="3.40.50.300">
    <property type="entry name" value="P-loop containing nucleotide triphosphate hydrolases"/>
    <property type="match status" value="1"/>
</dbReference>
<dbReference type="InterPro" id="IPR015190">
    <property type="entry name" value="Elong_fac_SelB-wing-hlx_typ-2"/>
</dbReference>
<dbReference type="Pfam" id="PF09106">
    <property type="entry name" value="WHD_2nd_SelB"/>
    <property type="match status" value="1"/>
</dbReference>
<evidence type="ECO:0000256" key="8">
    <source>
        <dbReference type="ARBA" id="ARBA00031615"/>
    </source>
</evidence>
<dbReference type="InterPro" id="IPR009001">
    <property type="entry name" value="Transl_elong_EF1A/Init_IF2_C"/>
</dbReference>
<comment type="caution">
    <text evidence="10">The sequence shown here is derived from an EMBL/GenBank/DDBJ whole genome shotgun (WGS) entry which is preliminary data.</text>
</comment>
<dbReference type="NCBIfam" id="TIGR00231">
    <property type="entry name" value="small_GTP"/>
    <property type="match status" value="1"/>
</dbReference>
<name>A0A1F6TZ87_9PROT</name>
<dbReference type="SUPFAM" id="SSF50447">
    <property type="entry name" value="Translation proteins"/>
    <property type="match status" value="1"/>
</dbReference>
<dbReference type="PANTHER" id="PTHR43721">
    <property type="entry name" value="ELONGATION FACTOR TU-RELATED"/>
    <property type="match status" value="1"/>
</dbReference>
<dbReference type="InterPro" id="IPR027417">
    <property type="entry name" value="P-loop_NTPase"/>
</dbReference>
<dbReference type="SUPFAM" id="SSF52540">
    <property type="entry name" value="P-loop containing nucleoside triphosphate hydrolases"/>
    <property type="match status" value="1"/>
</dbReference>
<evidence type="ECO:0000256" key="4">
    <source>
        <dbReference type="ARBA" id="ARBA00022741"/>
    </source>
</evidence>
<keyword evidence="5" id="KW-0648">Protein biosynthesis</keyword>
<reference evidence="10 11" key="1">
    <citation type="journal article" date="2016" name="Nat. Commun.">
        <title>Thousands of microbial genomes shed light on interconnected biogeochemical processes in an aquifer system.</title>
        <authorList>
            <person name="Anantharaman K."/>
            <person name="Brown C.T."/>
            <person name="Hug L.A."/>
            <person name="Sharon I."/>
            <person name="Castelle C.J."/>
            <person name="Probst A.J."/>
            <person name="Thomas B.C."/>
            <person name="Singh A."/>
            <person name="Wilkins M.J."/>
            <person name="Karaoz U."/>
            <person name="Brodie E.L."/>
            <person name="Williams K.H."/>
            <person name="Hubbard S.S."/>
            <person name="Banfield J.F."/>
        </authorList>
    </citation>
    <scope>NUCLEOTIDE SEQUENCE [LARGE SCALE GENOMIC DNA]</scope>
</reference>
<sequence>MIIGTAGHIDHGKTALIRRLTGIDTDRLPEEKRRGMTIDLGFAHLDLEGVGRVGIVDVPGHERFVHNMVAGAGGFDLVLLVVAADDGVMPQTREHLDIVSLLGIESCVVALNKTDLVPADRIQTVTDEIRALAQTAPCLREAPIVPVSAHTGEGLEALRGVLAEKLKKIRPHDNNGYFRMAIDRAFAMPGFGPVVTGTIASGRVHKDDSLRLLPGGQIVRVRGLQQHGQTAESVAAGNRCAVNLAGIEIEALARGMMICDPRLERIAHTVDVSLRLAHGLKQTPRDRQRLRFHSGTAEEFARLVWIGDAPEDGTGLAQLRLERGVPLMYGDRFILRNESAEQTLGGGAVLDAFASRRAVARPERRTRLQCLLTGNAEEALQAWLEAPGADGWRLAELAEQLAQAPEQLRERLARRTDLIREDFGDDAWIAPSAAVDNLLERLHSAVADYLRAHPRSTAMPPATLHEQTCPRLEARVFRALIARLLATGRLEQVPDGLCVAGHRQQFSAAETLLADRIESTLQFRGKPPPKLEALARAVGQPAPRLARFLGELERAGRVVKLAPDLYITRRDAEAWRNRLDELLAQQGEVTLPQFRDAIGAGREFTMQLLDYFDRVGVTRRQGDVRIAAQERRA</sequence>
<dbReference type="EMBL" id="MFTC01000069">
    <property type="protein sequence ID" value="OGI50454.1"/>
    <property type="molecule type" value="Genomic_DNA"/>
</dbReference>
<dbReference type="Gene3D" id="1.10.10.10">
    <property type="entry name" value="Winged helix-like DNA-binding domain superfamily/Winged helix DNA-binding domain"/>
    <property type="match status" value="1"/>
</dbReference>
<keyword evidence="4" id="KW-0547">Nucleotide-binding</keyword>
<dbReference type="Pfam" id="PF00009">
    <property type="entry name" value="GTP_EFTU"/>
    <property type="match status" value="1"/>
</dbReference>
<dbReference type="AlphaFoldDB" id="A0A1F6TZ87"/>
<dbReference type="Proteomes" id="UP000179037">
    <property type="component" value="Unassembled WGS sequence"/>
</dbReference>
<dbReference type="InterPro" id="IPR036390">
    <property type="entry name" value="WH_DNA-bd_sf"/>
</dbReference>
<dbReference type="Pfam" id="PF09107">
    <property type="entry name" value="WHD_3rd_SelB"/>
    <property type="match status" value="1"/>
</dbReference>
<dbReference type="GO" id="GO:0005525">
    <property type="term" value="F:GTP binding"/>
    <property type="evidence" value="ECO:0007669"/>
    <property type="project" value="UniProtKB-KW"/>
</dbReference>
<dbReference type="GO" id="GO:0003746">
    <property type="term" value="F:translation elongation factor activity"/>
    <property type="evidence" value="ECO:0007669"/>
    <property type="project" value="UniProtKB-KW"/>
</dbReference>
<dbReference type="InterPro" id="IPR057335">
    <property type="entry name" value="Beta-barrel_SelB"/>
</dbReference>
<dbReference type="PROSITE" id="PS51722">
    <property type="entry name" value="G_TR_2"/>
    <property type="match status" value="1"/>
</dbReference>
<dbReference type="CDD" id="cd04171">
    <property type="entry name" value="SelB"/>
    <property type="match status" value="1"/>
</dbReference>
<evidence type="ECO:0000256" key="7">
    <source>
        <dbReference type="ARBA" id="ARBA00025526"/>
    </source>
</evidence>
<dbReference type="GO" id="GO:0001514">
    <property type="term" value="P:selenocysteine incorporation"/>
    <property type="evidence" value="ECO:0007669"/>
    <property type="project" value="InterPro"/>
</dbReference>
<dbReference type="InterPro" id="IPR036388">
    <property type="entry name" value="WH-like_DNA-bd_sf"/>
</dbReference>
<dbReference type="InterPro" id="IPR005225">
    <property type="entry name" value="Small_GTP-bd"/>
</dbReference>
<evidence type="ECO:0000256" key="1">
    <source>
        <dbReference type="ARBA" id="ARBA00004496"/>
    </source>
</evidence>
<dbReference type="InterPro" id="IPR050055">
    <property type="entry name" value="EF-Tu_GTPase"/>
</dbReference>
<feature type="domain" description="Tr-type G" evidence="9">
    <location>
        <begin position="1"/>
        <end position="172"/>
    </location>
</feature>
<dbReference type="PRINTS" id="PR00315">
    <property type="entry name" value="ELONGATNFCT"/>
</dbReference>
<evidence type="ECO:0000259" key="9">
    <source>
        <dbReference type="PROSITE" id="PS51722"/>
    </source>
</evidence>
<evidence type="ECO:0000313" key="11">
    <source>
        <dbReference type="Proteomes" id="UP000179037"/>
    </source>
</evidence>
<dbReference type="InterPro" id="IPR004535">
    <property type="entry name" value="Transl_elong_SelB"/>
</dbReference>
<keyword evidence="3" id="KW-0963">Cytoplasm</keyword>
<dbReference type="GO" id="GO:0005829">
    <property type="term" value="C:cytosol"/>
    <property type="evidence" value="ECO:0007669"/>
    <property type="project" value="TreeGrafter"/>
</dbReference>